<accession>A0ABW7EBA6</accession>
<keyword evidence="3" id="KW-0234">DNA repair</keyword>
<dbReference type="CDD" id="cd00789">
    <property type="entry name" value="KU_like"/>
    <property type="match status" value="1"/>
</dbReference>
<feature type="compositionally biased region" description="Basic and acidic residues" evidence="4">
    <location>
        <begin position="355"/>
        <end position="364"/>
    </location>
</feature>
<feature type="domain" description="Ku" evidence="5">
    <location>
        <begin position="53"/>
        <end position="185"/>
    </location>
</feature>
<keyword evidence="7" id="KW-1185">Reference proteome</keyword>
<dbReference type="PANTHER" id="PTHR41251">
    <property type="entry name" value="NON-HOMOLOGOUS END JOINING PROTEIN KU"/>
    <property type="match status" value="1"/>
</dbReference>
<feature type="region of interest" description="Disordered" evidence="4">
    <location>
        <begin position="259"/>
        <end position="404"/>
    </location>
</feature>
<dbReference type="InterPro" id="IPR006164">
    <property type="entry name" value="DNA_bd_Ku70/Ku80"/>
</dbReference>
<feature type="compositionally biased region" description="Basic and acidic residues" evidence="4">
    <location>
        <begin position="284"/>
        <end position="294"/>
    </location>
</feature>
<dbReference type="Proteomes" id="UP001605990">
    <property type="component" value="Unassembled WGS sequence"/>
</dbReference>
<keyword evidence="3" id="KW-0227">DNA damage</keyword>
<keyword evidence="1 3" id="KW-0238">DNA-binding</keyword>
<evidence type="ECO:0000259" key="5">
    <source>
        <dbReference type="SMART" id="SM00559"/>
    </source>
</evidence>
<dbReference type="Gene3D" id="2.40.290.10">
    <property type="match status" value="1"/>
</dbReference>
<dbReference type="EMBL" id="JBIENY010000494">
    <property type="protein sequence ID" value="MFG6300461.1"/>
    <property type="molecule type" value="Genomic_DNA"/>
</dbReference>
<gene>
    <name evidence="3" type="primary">ku</name>
    <name evidence="6" type="ORF">ACGU38_34540</name>
</gene>
<evidence type="ECO:0000256" key="2">
    <source>
        <dbReference type="ARBA" id="ARBA00023172"/>
    </source>
</evidence>
<comment type="caution">
    <text evidence="6">The sequence shown here is derived from an EMBL/GenBank/DDBJ whole genome shotgun (WGS) entry which is preliminary data.</text>
</comment>
<dbReference type="HAMAP" id="MF_01875">
    <property type="entry name" value="Prokaryotic_Ku"/>
    <property type="match status" value="1"/>
</dbReference>
<evidence type="ECO:0000256" key="4">
    <source>
        <dbReference type="SAM" id="MobiDB-lite"/>
    </source>
</evidence>
<dbReference type="Pfam" id="PF02735">
    <property type="entry name" value="Ku"/>
    <property type="match status" value="1"/>
</dbReference>
<dbReference type="NCBIfam" id="TIGR02772">
    <property type="entry name" value="Ku_bact"/>
    <property type="match status" value="1"/>
</dbReference>
<evidence type="ECO:0000256" key="3">
    <source>
        <dbReference type="HAMAP-Rule" id="MF_01875"/>
    </source>
</evidence>
<name>A0ABW7EBA6_STRRO</name>
<feature type="compositionally biased region" description="Basic residues" evidence="4">
    <location>
        <begin position="342"/>
        <end position="354"/>
    </location>
</feature>
<comment type="similarity">
    <text evidence="3">Belongs to the prokaryotic Ku family.</text>
</comment>
<proteinExistence type="inferred from homology"/>
<reference evidence="6 7" key="1">
    <citation type="submission" date="2024-10" db="EMBL/GenBank/DDBJ databases">
        <title>Draft genome assembly of a novel steroid transforming actinomycete isolated from African clawed frog Xenopus laevis.</title>
        <authorList>
            <person name="Bragin E."/>
            <person name="Kollerov V."/>
            <person name="Donova M.V."/>
        </authorList>
    </citation>
    <scope>NUCLEOTIDE SEQUENCE [LARGE SCALE GENOMIC DNA]</scope>
    <source>
        <strain evidence="6 7">MTOC-St3</strain>
    </source>
</reference>
<dbReference type="InterPro" id="IPR016194">
    <property type="entry name" value="SPOC-like_C_dom_sf"/>
</dbReference>
<protein>
    <recommendedName>
        <fullName evidence="3">Non-homologous end joining protein Ku</fullName>
    </recommendedName>
</protein>
<dbReference type="RefSeq" id="WP_394395931.1">
    <property type="nucleotide sequence ID" value="NZ_JBIENY010000494.1"/>
</dbReference>
<organism evidence="6 7">
    <name type="scientific">Streptomyces rochei</name>
    <name type="common">Streptomyces parvullus</name>
    <dbReference type="NCBI Taxonomy" id="1928"/>
    <lineage>
        <taxon>Bacteria</taxon>
        <taxon>Bacillati</taxon>
        <taxon>Actinomycetota</taxon>
        <taxon>Actinomycetes</taxon>
        <taxon>Kitasatosporales</taxon>
        <taxon>Streptomycetaceae</taxon>
        <taxon>Streptomyces</taxon>
        <taxon>Streptomyces rochei group</taxon>
    </lineage>
</organism>
<evidence type="ECO:0000256" key="1">
    <source>
        <dbReference type="ARBA" id="ARBA00023125"/>
    </source>
</evidence>
<comment type="subunit">
    <text evidence="3">Homodimer. Interacts with LigD.</text>
</comment>
<sequence length="404" mass="43749">MARAIWTGVITFGLVSVPVGLFTATENHTVHFHQLQRGTSDRIRNRRVNERTGEEVDPGDIVKGYEVGEGEGEYVVVEPDELDEIAPGRSRALEITDFVDLDGIAPVYFDRTYYVAPRGKEYLKVYELLRAALAESGKAGVATFVMRNRQYLTVLRAEDEVLVLQTLHWADEVRDPGRELPELPSERAGRDKELDMALRLVDALSGPWEPERYHDTYQEKVRELVRAKAEGQEVAVAEEAPQATNVVDLMDVLRGSLERAGGARGGKPAAESKGTGGGRSAGRAKGDGGERPGAEAKGAAADRSAGKAKGAAGERSAAGKAKGATGERSAGKKAKAAERAAGPRKKAPSRRKPPTRRELRELSKAELYQRATEQDVAGRSRMSREELIDALTGAGGRRRKTAAA</sequence>
<keyword evidence="2 3" id="KW-0233">DNA recombination</keyword>
<dbReference type="PANTHER" id="PTHR41251:SF1">
    <property type="entry name" value="NON-HOMOLOGOUS END JOINING PROTEIN KU"/>
    <property type="match status" value="1"/>
</dbReference>
<dbReference type="SUPFAM" id="SSF100939">
    <property type="entry name" value="SPOC domain-like"/>
    <property type="match status" value="1"/>
</dbReference>
<dbReference type="SMART" id="SM00559">
    <property type="entry name" value="Ku78"/>
    <property type="match status" value="1"/>
</dbReference>
<dbReference type="InterPro" id="IPR009187">
    <property type="entry name" value="Prok_Ku"/>
</dbReference>
<evidence type="ECO:0000313" key="6">
    <source>
        <dbReference type="EMBL" id="MFG6300461.1"/>
    </source>
</evidence>
<evidence type="ECO:0000313" key="7">
    <source>
        <dbReference type="Proteomes" id="UP001605990"/>
    </source>
</evidence>
<comment type="function">
    <text evidence="3">With LigD forms a non-homologous end joining (NHEJ) DNA repair enzyme, which repairs dsDNA breaks with reduced fidelity. Binds linear dsDNA with 5'- and 3'- overhangs but not closed circular dsDNA nor ssDNA. Recruits and stimulates the ligase activity of LigD.</text>
</comment>
<feature type="compositionally biased region" description="Basic and acidic residues" evidence="4">
    <location>
        <begin position="372"/>
        <end position="387"/>
    </location>
</feature>